<keyword evidence="5 9" id="KW-0479">Metal-binding</keyword>
<name>A0A2H3JL01_WOLCO</name>
<keyword evidence="6" id="KW-0560">Oxidoreductase</keyword>
<dbReference type="InterPro" id="IPR002401">
    <property type="entry name" value="Cyt_P450_E_grp-I"/>
</dbReference>
<dbReference type="Proteomes" id="UP000218811">
    <property type="component" value="Unassembled WGS sequence"/>
</dbReference>
<evidence type="ECO:0000256" key="5">
    <source>
        <dbReference type="ARBA" id="ARBA00022723"/>
    </source>
</evidence>
<evidence type="ECO:0000256" key="1">
    <source>
        <dbReference type="ARBA" id="ARBA00001971"/>
    </source>
</evidence>
<comment type="cofactor">
    <cofactor evidence="1 9">
        <name>heme</name>
        <dbReference type="ChEBI" id="CHEBI:30413"/>
    </cofactor>
</comment>
<dbReference type="Gene3D" id="1.10.630.10">
    <property type="entry name" value="Cytochrome P450"/>
    <property type="match status" value="1"/>
</dbReference>
<evidence type="ECO:0000256" key="6">
    <source>
        <dbReference type="ARBA" id="ARBA00023002"/>
    </source>
</evidence>
<sequence length="546" mass="60975">MSLHELLSPLLLAGAVWLAYRLIQRRKSLSSLDKIPGPPSKSFFSGNIVQFFTRDGAEFQRKVALDYGPVVKIHGMFGRPMLYISDPKALHTIVIKEENIYTPPKLFTDSNWLLFGRGLLATIGDHHRKQRKMLNPVFSVNHMRNMLPIFYDVIHRLREAMAVQIGNEAREIDVLGWTGRTALELIGQGGLGYSFDPLTHSSRNALGEAMKALLPTIQHLDVLRRFLPYVSDLGPARFRRAIVEAFPSKRVQEAKEIIDTIADKSLKIFREKQAAIHAGDEMLLRQVGEGKDIMSILMKANMAAGETDRLSQDELIAQMSTLIFAAMDTISNALSRILQLLAEHPDIQSKLREECLAARAADYLSYDELNRLPLLDSVCRETLRLYPPATLSTRAPNKDVILSVGEPVIGIDGTVITEIAIPKGTEIIIGTLGCNTKKSLWGDDALEWKPNRWLSPLPSAVIKASIPGVYSNLMTFFGGKRACIGFKFSEMEMKVVLSVLLANFTFELTDKPIEWNVAGVWYPTVGKESNTPQLPLKVGLYKNNHS</sequence>
<evidence type="ECO:0000313" key="10">
    <source>
        <dbReference type="EMBL" id="PCH40533.1"/>
    </source>
</evidence>
<dbReference type="PRINTS" id="PR00385">
    <property type="entry name" value="P450"/>
</dbReference>
<dbReference type="InterPro" id="IPR001128">
    <property type="entry name" value="Cyt_P450"/>
</dbReference>
<dbReference type="OMA" id="GMGHSFD"/>
<comment type="similarity">
    <text evidence="3">Belongs to the cytochrome P450 family.</text>
</comment>
<evidence type="ECO:0000256" key="7">
    <source>
        <dbReference type="ARBA" id="ARBA00023004"/>
    </source>
</evidence>
<dbReference type="PANTHER" id="PTHR24305:SF166">
    <property type="entry name" value="CYTOCHROME P450 12A4, MITOCHONDRIAL-RELATED"/>
    <property type="match status" value="1"/>
</dbReference>
<evidence type="ECO:0000313" key="11">
    <source>
        <dbReference type="Proteomes" id="UP000218811"/>
    </source>
</evidence>
<dbReference type="PRINTS" id="PR00463">
    <property type="entry name" value="EP450I"/>
</dbReference>
<evidence type="ECO:0000256" key="9">
    <source>
        <dbReference type="PIRSR" id="PIRSR602401-1"/>
    </source>
</evidence>
<dbReference type="SUPFAM" id="SSF48264">
    <property type="entry name" value="Cytochrome P450"/>
    <property type="match status" value="1"/>
</dbReference>
<dbReference type="InterPro" id="IPR050121">
    <property type="entry name" value="Cytochrome_P450_monoxygenase"/>
</dbReference>
<gene>
    <name evidence="10" type="ORF">WOLCODRAFT_24177</name>
</gene>
<dbReference type="Pfam" id="PF00067">
    <property type="entry name" value="p450"/>
    <property type="match status" value="1"/>
</dbReference>
<dbReference type="GO" id="GO:0016705">
    <property type="term" value="F:oxidoreductase activity, acting on paired donors, with incorporation or reduction of molecular oxygen"/>
    <property type="evidence" value="ECO:0007669"/>
    <property type="project" value="InterPro"/>
</dbReference>
<dbReference type="PANTHER" id="PTHR24305">
    <property type="entry name" value="CYTOCHROME P450"/>
    <property type="match status" value="1"/>
</dbReference>
<evidence type="ECO:0000256" key="4">
    <source>
        <dbReference type="ARBA" id="ARBA00022617"/>
    </source>
</evidence>
<evidence type="ECO:0000256" key="8">
    <source>
        <dbReference type="ARBA" id="ARBA00023033"/>
    </source>
</evidence>
<proteinExistence type="inferred from homology"/>
<keyword evidence="8" id="KW-0503">Monooxygenase</keyword>
<dbReference type="InterPro" id="IPR036396">
    <property type="entry name" value="Cyt_P450_sf"/>
</dbReference>
<comment type="pathway">
    <text evidence="2">Secondary metabolite biosynthesis.</text>
</comment>
<keyword evidence="11" id="KW-1185">Reference proteome</keyword>
<dbReference type="STRING" id="742152.A0A2H3JL01"/>
<accession>A0A2H3JL01</accession>
<keyword evidence="7 9" id="KW-0408">Iron</keyword>
<dbReference type="CDD" id="cd11069">
    <property type="entry name" value="CYP_FUM15-like"/>
    <property type="match status" value="1"/>
</dbReference>
<feature type="binding site" description="axial binding residue" evidence="9">
    <location>
        <position position="483"/>
    </location>
    <ligand>
        <name>heme</name>
        <dbReference type="ChEBI" id="CHEBI:30413"/>
    </ligand>
    <ligandPart>
        <name>Fe</name>
        <dbReference type="ChEBI" id="CHEBI:18248"/>
    </ligandPart>
</feature>
<dbReference type="GO" id="GO:0005506">
    <property type="term" value="F:iron ion binding"/>
    <property type="evidence" value="ECO:0007669"/>
    <property type="project" value="InterPro"/>
</dbReference>
<keyword evidence="4 9" id="KW-0349">Heme</keyword>
<dbReference type="EMBL" id="KB468053">
    <property type="protein sequence ID" value="PCH40533.1"/>
    <property type="molecule type" value="Genomic_DNA"/>
</dbReference>
<dbReference type="GO" id="GO:0004497">
    <property type="term" value="F:monooxygenase activity"/>
    <property type="evidence" value="ECO:0007669"/>
    <property type="project" value="UniProtKB-KW"/>
</dbReference>
<protein>
    <submittedName>
        <fullName evidence="10">Cytochrome P450</fullName>
    </submittedName>
</protein>
<organism evidence="10 11">
    <name type="scientific">Wolfiporia cocos (strain MD-104)</name>
    <name type="common">Brown rot fungus</name>
    <dbReference type="NCBI Taxonomy" id="742152"/>
    <lineage>
        <taxon>Eukaryota</taxon>
        <taxon>Fungi</taxon>
        <taxon>Dikarya</taxon>
        <taxon>Basidiomycota</taxon>
        <taxon>Agaricomycotina</taxon>
        <taxon>Agaricomycetes</taxon>
        <taxon>Polyporales</taxon>
        <taxon>Phaeolaceae</taxon>
        <taxon>Wolfiporia</taxon>
    </lineage>
</organism>
<dbReference type="GO" id="GO:0020037">
    <property type="term" value="F:heme binding"/>
    <property type="evidence" value="ECO:0007669"/>
    <property type="project" value="InterPro"/>
</dbReference>
<dbReference type="OrthoDB" id="1470350at2759"/>
<reference evidence="10 11" key="1">
    <citation type="journal article" date="2012" name="Science">
        <title>The Paleozoic origin of enzymatic lignin decomposition reconstructed from 31 fungal genomes.</title>
        <authorList>
            <person name="Floudas D."/>
            <person name="Binder M."/>
            <person name="Riley R."/>
            <person name="Barry K."/>
            <person name="Blanchette R.A."/>
            <person name="Henrissat B."/>
            <person name="Martinez A.T."/>
            <person name="Otillar R."/>
            <person name="Spatafora J.W."/>
            <person name="Yadav J.S."/>
            <person name="Aerts A."/>
            <person name="Benoit I."/>
            <person name="Boyd A."/>
            <person name="Carlson A."/>
            <person name="Copeland A."/>
            <person name="Coutinho P.M."/>
            <person name="de Vries R.P."/>
            <person name="Ferreira P."/>
            <person name="Findley K."/>
            <person name="Foster B."/>
            <person name="Gaskell J."/>
            <person name="Glotzer D."/>
            <person name="Gorecki P."/>
            <person name="Heitman J."/>
            <person name="Hesse C."/>
            <person name="Hori C."/>
            <person name="Igarashi K."/>
            <person name="Jurgens J.A."/>
            <person name="Kallen N."/>
            <person name="Kersten P."/>
            <person name="Kohler A."/>
            <person name="Kuees U."/>
            <person name="Kumar T.K.A."/>
            <person name="Kuo A."/>
            <person name="LaButti K."/>
            <person name="Larrondo L.F."/>
            <person name="Lindquist E."/>
            <person name="Ling A."/>
            <person name="Lombard V."/>
            <person name="Lucas S."/>
            <person name="Lundell T."/>
            <person name="Martin R."/>
            <person name="McLaughlin D.J."/>
            <person name="Morgenstern I."/>
            <person name="Morin E."/>
            <person name="Murat C."/>
            <person name="Nagy L.G."/>
            <person name="Nolan M."/>
            <person name="Ohm R.A."/>
            <person name="Patyshakuliyeva A."/>
            <person name="Rokas A."/>
            <person name="Ruiz-Duenas F.J."/>
            <person name="Sabat G."/>
            <person name="Salamov A."/>
            <person name="Samejima M."/>
            <person name="Schmutz J."/>
            <person name="Slot J.C."/>
            <person name="St John F."/>
            <person name="Stenlid J."/>
            <person name="Sun H."/>
            <person name="Sun S."/>
            <person name="Syed K."/>
            <person name="Tsang A."/>
            <person name="Wiebenga A."/>
            <person name="Young D."/>
            <person name="Pisabarro A."/>
            <person name="Eastwood D.C."/>
            <person name="Martin F."/>
            <person name="Cullen D."/>
            <person name="Grigoriev I.V."/>
            <person name="Hibbett D.S."/>
        </authorList>
    </citation>
    <scope>NUCLEOTIDE SEQUENCE [LARGE SCALE GENOMIC DNA]</scope>
    <source>
        <strain evidence="10 11">MD-104</strain>
    </source>
</reference>
<evidence type="ECO:0000256" key="2">
    <source>
        <dbReference type="ARBA" id="ARBA00005179"/>
    </source>
</evidence>
<dbReference type="AlphaFoldDB" id="A0A2H3JL01"/>
<evidence type="ECO:0000256" key="3">
    <source>
        <dbReference type="ARBA" id="ARBA00010617"/>
    </source>
</evidence>